<proteinExistence type="predicted"/>
<evidence type="ECO:0000313" key="2">
    <source>
        <dbReference type="Proteomes" id="UP000219435"/>
    </source>
</evidence>
<name>A0A285V8Q8_9ACTN</name>
<protein>
    <submittedName>
        <fullName evidence="1">Uncharacterized protein</fullName>
    </submittedName>
</protein>
<reference evidence="2" key="1">
    <citation type="submission" date="2017-08" db="EMBL/GenBank/DDBJ databases">
        <authorList>
            <person name="Varghese N."/>
            <person name="Submissions S."/>
        </authorList>
    </citation>
    <scope>NUCLEOTIDE SEQUENCE [LARGE SCALE GENOMIC DNA]</scope>
    <source>
        <strain evidence="2">DSM 4725</strain>
    </source>
</reference>
<dbReference type="Proteomes" id="UP000219435">
    <property type="component" value="Unassembled WGS sequence"/>
</dbReference>
<sequence length="44" mass="4808">MTTHRNNATPTALRLPVTGTATQRVRCHAQFSKVEPTFVLGARA</sequence>
<dbReference type="AlphaFoldDB" id="A0A285V8Q8"/>
<evidence type="ECO:0000313" key="1">
    <source>
        <dbReference type="EMBL" id="SOC50403.1"/>
    </source>
</evidence>
<dbReference type="EMBL" id="OBQI01000004">
    <property type="protein sequence ID" value="SOC50403.1"/>
    <property type="molecule type" value="Genomic_DNA"/>
</dbReference>
<keyword evidence="2" id="KW-1185">Reference proteome</keyword>
<accession>A0A285V8Q8</accession>
<gene>
    <name evidence="1" type="ORF">SAMN05660748_3151</name>
</gene>
<organism evidence="1 2">
    <name type="scientific">Blastococcus aggregatus</name>
    <dbReference type="NCBI Taxonomy" id="38502"/>
    <lineage>
        <taxon>Bacteria</taxon>
        <taxon>Bacillati</taxon>
        <taxon>Actinomycetota</taxon>
        <taxon>Actinomycetes</taxon>
        <taxon>Geodermatophilales</taxon>
        <taxon>Geodermatophilaceae</taxon>
        <taxon>Blastococcus</taxon>
    </lineage>
</organism>